<proteinExistence type="inferred from homology"/>
<comment type="subcellular location">
    <subcellularLocation>
        <location evidence="3">Endoplasmic reticulum membrane</location>
        <topology evidence="3">Single-pass membrane protein</topology>
    </subcellularLocation>
    <subcellularLocation>
        <location evidence="2">Membrane</location>
        <topology evidence="2">Multi-pass membrane protein</topology>
    </subcellularLocation>
</comment>
<evidence type="ECO:0000256" key="3">
    <source>
        <dbReference type="ARBA" id="ARBA00004389"/>
    </source>
</evidence>
<dbReference type="SUPFAM" id="SSF48264">
    <property type="entry name" value="Cytochrome P450"/>
    <property type="match status" value="1"/>
</dbReference>
<dbReference type="InterPro" id="IPR011701">
    <property type="entry name" value="MFS"/>
</dbReference>
<dbReference type="PANTHER" id="PTHR24286">
    <property type="entry name" value="CYTOCHROME P450 26"/>
    <property type="match status" value="1"/>
</dbReference>
<dbReference type="Proteomes" id="UP001055219">
    <property type="component" value="Unassembled WGS sequence"/>
</dbReference>
<evidence type="ECO:0000256" key="4">
    <source>
        <dbReference type="ARBA" id="ARBA00010617"/>
    </source>
</evidence>
<evidence type="ECO:0000256" key="5">
    <source>
        <dbReference type="ARBA" id="ARBA00022692"/>
    </source>
</evidence>
<protein>
    <submittedName>
        <fullName evidence="16">Uncharacterized protein</fullName>
    </submittedName>
</protein>
<dbReference type="EMBL" id="JAGIXG020000047">
    <property type="protein sequence ID" value="KAI6779383.1"/>
    <property type="molecule type" value="Genomic_DNA"/>
</dbReference>
<name>A0A9P9XWY8_9HYPO</name>
<comment type="pathway">
    <text evidence="12">Steroid metabolism; ergosterol biosynthesis.</text>
</comment>
<evidence type="ECO:0000256" key="7">
    <source>
        <dbReference type="ARBA" id="ARBA00022824"/>
    </source>
</evidence>
<dbReference type="InterPro" id="IPR002397">
    <property type="entry name" value="Cyt_P450_B"/>
</dbReference>
<feature type="transmembrane region" description="Helical" evidence="15">
    <location>
        <begin position="779"/>
        <end position="804"/>
    </location>
</feature>
<feature type="transmembrane region" description="Helical" evidence="15">
    <location>
        <begin position="1046"/>
        <end position="1068"/>
    </location>
</feature>
<dbReference type="GO" id="GO:0020037">
    <property type="term" value="F:heme binding"/>
    <property type="evidence" value="ECO:0007669"/>
    <property type="project" value="InterPro"/>
</dbReference>
<comment type="similarity">
    <text evidence="4">Belongs to the cytochrome P450 family.</text>
</comment>
<dbReference type="SUPFAM" id="SSF103473">
    <property type="entry name" value="MFS general substrate transporter"/>
    <property type="match status" value="1"/>
</dbReference>
<feature type="region of interest" description="Disordered" evidence="14">
    <location>
        <begin position="542"/>
        <end position="575"/>
    </location>
</feature>
<evidence type="ECO:0000256" key="15">
    <source>
        <dbReference type="SAM" id="Phobius"/>
    </source>
</evidence>
<keyword evidence="17" id="KW-1185">Reference proteome</keyword>
<evidence type="ECO:0000256" key="8">
    <source>
        <dbReference type="ARBA" id="ARBA00022989"/>
    </source>
</evidence>
<feature type="region of interest" description="Disordered" evidence="14">
    <location>
        <begin position="837"/>
        <end position="865"/>
    </location>
</feature>
<comment type="caution">
    <text evidence="16">The sequence shown here is derived from an EMBL/GenBank/DDBJ whole genome shotgun (WGS) entry which is preliminary data.</text>
</comment>
<feature type="transmembrane region" description="Helical" evidence="15">
    <location>
        <begin position="1098"/>
        <end position="1116"/>
    </location>
</feature>
<evidence type="ECO:0000256" key="12">
    <source>
        <dbReference type="ARBA" id="ARBA00029435"/>
    </source>
</evidence>
<reference evidence="16" key="1">
    <citation type="journal article" date="2021" name="J Fungi (Basel)">
        <title>Genomic and Metabolomic Analyses of the Marine Fungus Emericellopsis cladophorae: Insights into Saltwater Adaptability Mechanisms and Its Biosynthetic Potential.</title>
        <authorList>
            <person name="Goncalves M.F.M."/>
            <person name="Hilario S."/>
            <person name="Van de Peer Y."/>
            <person name="Esteves A.C."/>
            <person name="Alves A."/>
        </authorList>
    </citation>
    <scope>NUCLEOTIDE SEQUENCE</scope>
    <source>
        <strain evidence="16">MUM 19.33</strain>
    </source>
</reference>
<accession>A0A9P9XWY8</accession>
<dbReference type="PRINTS" id="PR00359">
    <property type="entry name" value="BP450"/>
</dbReference>
<keyword evidence="7" id="KW-0256">Endoplasmic reticulum</keyword>
<keyword evidence="11 15" id="KW-0472">Membrane</keyword>
<evidence type="ECO:0000256" key="2">
    <source>
        <dbReference type="ARBA" id="ARBA00004141"/>
    </source>
</evidence>
<keyword evidence="10" id="KW-0408">Iron</keyword>
<gene>
    <name evidence="16" type="ORF">J7T54_005197</name>
</gene>
<dbReference type="InterPro" id="IPR036259">
    <property type="entry name" value="MFS_trans_sf"/>
</dbReference>
<evidence type="ECO:0000313" key="16">
    <source>
        <dbReference type="EMBL" id="KAI6779383.1"/>
    </source>
</evidence>
<feature type="transmembrane region" description="Helical" evidence="15">
    <location>
        <begin position="32"/>
        <end position="50"/>
    </location>
</feature>
<organism evidence="16 17">
    <name type="scientific">Emericellopsis cladophorae</name>
    <dbReference type="NCBI Taxonomy" id="2686198"/>
    <lineage>
        <taxon>Eukaryota</taxon>
        <taxon>Fungi</taxon>
        <taxon>Dikarya</taxon>
        <taxon>Ascomycota</taxon>
        <taxon>Pezizomycotina</taxon>
        <taxon>Sordariomycetes</taxon>
        <taxon>Hypocreomycetidae</taxon>
        <taxon>Hypocreales</taxon>
        <taxon>Bionectriaceae</taxon>
        <taxon>Emericellopsis</taxon>
    </lineage>
</organism>
<dbReference type="GO" id="GO:0000249">
    <property type="term" value="F:C-22 sterol desaturase (NADPH) activity"/>
    <property type="evidence" value="ECO:0007669"/>
    <property type="project" value="UniProtKB-EC"/>
</dbReference>
<evidence type="ECO:0000256" key="13">
    <source>
        <dbReference type="ARBA" id="ARBA00051023"/>
    </source>
</evidence>
<dbReference type="GeneID" id="75831682"/>
<evidence type="ECO:0000256" key="1">
    <source>
        <dbReference type="ARBA" id="ARBA00001971"/>
    </source>
</evidence>
<feature type="transmembrane region" description="Helical" evidence="15">
    <location>
        <begin position="982"/>
        <end position="1005"/>
    </location>
</feature>
<keyword evidence="6" id="KW-0479">Metal-binding</keyword>
<feature type="transmembrane region" description="Helical" evidence="15">
    <location>
        <begin position="738"/>
        <end position="759"/>
    </location>
</feature>
<dbReference type="GO" id="GO:0016125">
    <property type="term" value="P:sterol metabolic process"/>
    <property type="evidence" value="ECO:0007669"/>
    <property type="project" value="TreeGrafter"/>
</dbReference>
<sequence length="1129" mass="123833">MAAANSNNSNSQLSERQRWHDDSRPAWPLFHAQWSAGQIILTMLLGLVIYDQAMYIWKKGSIAGPRFKIPLMGPFFQALYPKFEGYLEQWASGPLSCVSVFHKFVVLASDRDIAHKVFKTPSHAEPCIVPVAKDIIGHSAWVFLQGKAHAEYRRGLTPLFTNKAIATYIPVQEKVLSDYFDRFVASSTEKNGEAHEFMTFFREINCALSCRTFFGEYIPQEAIKEIANNLYLATAAMELVNVPLSLYMPFSKVWTGKRAADAVHAHFARGAAMCKANMATGAKPTCIVDHWVLHMMASSKYREKLAAGDADAEKPSNLIREFTNEEIGQTLFTFLFASQDASSSATTWTFQILAQRPDVLNRIRQENLAARNGDKSVPANLPMLESLTYTNAVVKELLRYRPPVIFVPYLATKNFPVTPEYTVPKGAMIVPSCYPSLHNPEVYPRPDVFDPDRWITGDASSQTKNWLVFGAGPHDCLARRYVPLSMVLMIGKASLDIDWEHHATEKSEEIRVFATLFPMAGLGPNLDKAGVSQSVNRTLRHEAASGAMPTNDGEPSSPADDRLSIRSDPFTESVSDSDASSYAIRRRERRKKYAIRMVAFIVANAFALCAGSNMVFSMYAPLFQSRLHYTQLQVNGAAIASSIALYLPISVLGFLCDRYGAPPLALVSGVLFGLGYGIAAIIYQKLDEEYRTVGKAHASADKTYPLMVLAFVCIGAGTCSGYMASVSTVAKNFGKGKYRGLALATPITCFGLSGMWLSQAGTKVFYEERPDGTRGDVDVYRFFVFLALLLFGMGVIGTFTLHVVDEEDLIDEAIEELEHSGLLDGGSLLSRSERHNYGAAGPATPAGENDSPFDEAGNDDDDNNNNARWKKNWVLNAETRQFLSDHTMWPFALAFLLMIGPGEAFINNLGTVLGTLMPPVASRLDHTAAATHVSIFGITSTIARLLIGTLTDLLAPSPKTQHVQMGPGRPSSPLGRITISRVVFMLFFAVLMSIGLLFLASGAAQNHAERFWVVSGLVGAGYGAIFSLTPLIVTIIWGVENFATNFGIIATVPAIGSVVWGSIFSSVYQAGADAMQVGPGQEDDDVFCYGKQCYSPTFWAEGITVLVACGLLWWAWKGKGGWQQRGIVI</sequence>
<evidence type="ECO:0000256" key="9">
    <source>
        <dbReference type="ARBA" id="ARBA00023002"/>
    </source>
</evidence>
<dbReference type="Pfam" id="PF00067">
    <property type="entry name" value="p450"/>
    <property type="match status" value="1"/>
</dbReference>
<dbReference type="GO" id="GO:0005506">
    <property type="term" value="F:iron ion binding"/>
    <property type="evidence" value="ECO:0007669"/>
    <property type="project" value="InterPro"/>
</dbReference>
<dbReference type="Pfam" id="PF07690">
    <property type="entry name" value="MFS_1"/>
    <property type="match status" value="1"/>
</dbReference>
<feature type="transmembrane region" description="Helical" evidence="15">
    <location>
        <begin position="663"/>
        <end position="683"/>
    </location>
</feature>
<dbReference type="Gene3D" id="1.10.630.10">
    <property type="entry name" value="Cytochrome P450"/>
    <property type="match status" value="1"/>
</dbReference>
<evidence type="ECO:0000256" key="14">
    <source>
        <dbReference type="SAM" id="MobiDB-lite"/>
    </source>
</evidence>
<evidence type="ECO:0000313" key="17">
    <source>
        <dbReference type="Proteomes" id="UP001055219"/>
    </source>
</evidence>
<dbReference type="PROSITE" id="PS00086">
    <property type="entry name" value="CYTOCHROME_P450"/>
    <property type="match status" value="1"/>
</dbReference>
<evidence type="ECO:0000256" key="6">
    <source>
        <dbReference type="ARBA" id="ARBA00022723"/>
    </source>
</evidence>
<feature type="transmembrane region" description="Helical" evidence="15">
    <location>
        <begin position="703"/>
        <end position="726"/>
    </location>
</feature>
<dbReference type="GO" id="GO:0004497">
    <property type="term" value="F:monooxygenase activity"/>
    <property type="evidence" value="ECO:0007669"/>
    <property type="project" value="InterPro"/>
</dbReference>
<keyword evidence="9" id="KW-0560">Oxidoreductase</keyword>
<dbReference type="FunFam" id="1.10.630.10:FF:000021">
    <property type="entry name" value="Cytochrome P450 61"/>
    <property type="match status" value="1"/>
</dbReference>
<keyword evidence="8 15" id="KW-1133">Transmembrane helix</keyword>
<feature type="transmembrane region" description="Helical" evidence="15">
    <location>
        <begin position="593"/>
        <end position="616"/>
    </location>
</feature>
<dbReference type="AlphaFoldDB" id="A0A9P9XWY8"/>
<evidence type="ECO:0000256" key="11">
    <source>
        <dbReference type="ARBA" id="ARBA00023136"/>
    </source>
</evidence>
<comment type="catalytic activity">
    <reaction evidence="13">
        <text>5-dehydroepisterol + NADPH + O2 + H(+) = ergosta-5,7,22,24(28)-tetraen-3beta-ol + NADP(+) + 2 H2O</text>
        <dbReference type="Rhea" id="RHEA:33467"/>
        <dbReference type="ChEBI" id="CHEBI:15377"/>
        <dbReference type="ChEBI" id="CHEBI:15378"/>
        <dbReference type="ChEBI" id="CHEBI:15379"/>
        <dbReference type="ChEBI" id="CHEBI:18249"/>
        <dbReference type="ChEBI" id="CHEBI:52972"/>
        <dbReference type="ChEBI" id="CHEBI:57783"/>
        <dbReference type="ChEBI" id="CHEBI:58349"/>
        <dbReference type="EC" id="1.14.19.41"/>
    </reaction>
    <physiologicalReaction direction="left-to-right" evidence="13">
        <dbReference type="Rhea" id="RHEA:33468"/>
    </physiologicalReaction>
</comment>
<dbReference type="GO" id="GO:0005789">
    <property type="term" value="C:endoplasmic reticulum membrane"/>
    <property type="evidence" value="ECO:0007669"/>
    <property type="project" value="UniProtKB-SubCell"/>
</dbReference>
<dbReference type="OrthoDB" id="1372046at2759"/>
<dbReference type="InterPro" id="IPR001128">
    <property type="entry name" value="Cyt_P450"/>
</dbReference>
<dbReference type="InterPro" id="IPR036396">
    <property type="entry name" value="Cyt_P450_sf"/>
</dbReference>
<comment type="cofactor">
    <cofactor evidence="1">
        <name>heme</name>
        <dbReference type="ChEBI" id="CHEBI:30413"/>
    </cofactor>
</comment>
<dbReference type="CDD" id="cd17354">
    <property type="entry name" value="MFS_Mch1p_like"/>
    <property type="match status" value="1"/>
</dbReference>
<feature type="transmembrane region" description="Helical" evidence="15">
    <location>
        <begin position="1011"/>
        <end position="1039"/>
    </location>
</feature>
<dbReference type="RefSeq" id="XP_051360239.1">
    <property type="nucleotide sequence ID" value="XM_051508624.1"/>
</dbReference>
<reference evidence="16" key="2">
    <citation type="submission" date="2022-07" db="EMBL/GenBank/DDBJ databases">
        <authorList>
            <person name="Goncalves M.F.M."/>
            <person name="Hilario S."/>
            <person name="Van De Peer Y."/>
            <person name="Esteves A.C."/>
            <person name="Alves A."/>
        </authorList>
    </citation>
    <scope>NUCLEOTIDE SEQUENCE</scope>
    <source>
        <strain evidence="16">MUM 19.33</strain>
    </source>
</reference>
<dbReference type="Gene3D" id="1.20.1250.20">
    <property type="entry name" value="MFS general substrate transporter like domains"/>
    <property type="match status" value="2"/>
</dbReference>
<feature type="transmembrane region" description="Helical" evidence="15">
    <location>
        <begin position="926"/>
        <end position="947"/>
    </location>
</feature>
<dbReference type="PANTHER" id="PTHR24286:SF228">
    <property type="entry name" value="C-22 STEROL DESATURASE ERG5"/>
    <property type="match status" value="1"/>
</dbReference>
<evidence type="ECO:0000256" key="10">
    <source>
        <dbReference type="ARBA" id="ARBA00023004"/>
    </source>
</evidence>
<dbReference type="GO" id="GO:0022857">
    <property type="term" value="F:transmembrane transporter activity"/>
    <property type="evidence" value="ECO:0007669"/>
    <property type="project" value="InterPro"/>
</dbReference>
<keyword evidence="5 15" id="KW-0812">Transmembrane</keyword>
<dbReference type="InterPro" id="IPR017972">
    <property type="entry name" value="Cyt_P450_CS"/>
</dbReference>
<feature type="transmembrane region" description="Helical" evidence="15">
    <location>
        <begin position="888"/>
        <end position="906"/>
    </location>
</feature>
<feature type="transmembrane region" description="Helical" evidence="15">
    <location>
        <begin position="636"/>
        <end position="656"/>
    </location>
</feature>
<feature type="compositionally biased region" description="Acidic residues" evidence="14">
    <location>
        <begin position="851"/>
        <end position="863"/>
    </location>
</feature>